<dbReference type="Proteomes" id="UP000199630">
    <property type="component" value="Unassembled WGS sequence"/>
</dbReference>
<sequence length="108" mass="11872">MRLMKRLVLILGLSLSPAAHAQETPPSDDGAEGWSMLREGSRLLLQQLFDEMKPALEDLEGFVDDLNAYEPPVVLPNGDILIRRKPEAPQPDSPDETAPGDPENSIDL</sequence>
<gene>
    <name evidence="3" type="ORF">SAMN04487991_0031</name>
</gene>
<reference evidence="4" key="1">
    <citation type="submission" date="2016-10" db="EMBL/GenBank/DDBJ databases">
        <authorList>
            <person name="Varghese N."/>
            <person name="Submissions S."/>
        </authorList>
    </citation>
    <scope>NUCLEOTIDE SEQUENCE [LARGE SCALE GENOMIC DNA]</scope>
    <source>
        <strain evidence="4">DSM 26471</strain>
    </source>
</reference>
<dbReference type="AlphaFoldDB" id="A0A1I3IJ91"/>
<keyword evidence="4" id="KW-1185">Reference proteome</keyword>
<organism evidence="3 4">
    <name type="scientific">Celeribacter neptunius</name>
    <dbReference type="NCBI Taxonomy" id="588602"/>
    <lineage>
        <taxon>Bacteria</taxon>
        <taxon>Pseudomonadati</taxon>
        <taxon>Pseudomonadota</taxon>
        <taxon>Alphaproteobacteria</taxon>
        <taxon>Rhodobacterales</taxon>
        <taxon>Roseobacteraceae</taxon>
        <taxon>Celeribacter</taxon>
    </lineage>
</organism>
<dbReference type="STRING" id="588602.SAMN04487991_0031"/>
<evidence type="ECO:0000256" key="1">
    <source>
        <dbReference type="SAM" id="MobiDB-lite"/>
    </source>
</evidence>
<name>A0A1I3IJ91_9RHOB</name>
<feature type="signal peptide" evidence="2">
    <location>
        <begin position="1"/>
        <end position="21"/>
    </location>
</feature>
<accession>A0A1I3IJ91</accession>
<protein>
    <recommendedName>
        <fullName evidence="5">AAA+ family ATPase</fullName>
    </recommendedName>
</protein>
<feature type="chain" id="PRO_5011504381" description="AAA+ family ATPase" evidence="2">
    <location>
        <begin position="22"/>
        <end position="108"/>
    </location>
</feature>
<evidence type="ECO:0000313" key="4">
    <source>
        <dbReference type="Proteomes" id="UP000199630"/>
    </source>
</evidence>
<feature type="region of interest" description="Disordered" evidence="1">
    <location>
        <begin position="78"/>
        <end position="108"/>
    </location>
</feature>
<evidence type="ECO:0000256" key="2">
    <source>
        <dbReference type="SAM" id="SignalP"/>
    </source>
</evidence>
<keyword evidence="2" id="KW-0732">Signal</keyword>
<proteinExistence type="predicted"/>
<evidence type="ECO:0008006" key="5">
    <source>
        <dbReference type="Google" id="ProtNLM"/>
    </source>
</evidence>
<evidence type="ECO:0000313" key="3">
    <source>
        <dbReference type="EMBL" id="SFI47970.1"/>
    </source>
</evidence>
<dbReference type="EMBL" id="FORH01000001">
    <property type="protein sequence ID" value="SFI47970.1"/>
    <property type="molecule type" value="Genomic_DNA"/>
</dbReference>